<dbReference type="InterPro" id="IPR036458">
    <property type="entry name" value="Na:dicarbo_symporter_sf"/>
</dbReference>
<feature type="transmembrane region" description="Helical" evidence="6">
    <location>
        <begin position="147"/>
        <end position="167"/>
    </location>
</feature>
<accession>A0ABV2A583</accession>
<keyword evidence="8" id="KW-1185">Reference proteome</keyword>
<evidence type="ECO:0000313" key="8">
    <source>
        <dbReference type="Proteomes" id="UP001465331"/>
    </source>
</evidence>
<evidence type="ECO:0000256" key="4">
    <source>
        <dbReference type="ARBA" id="ARBA00022989"/>
    </source>
</evidence>
<dbReference type="Gene3D" id="1.10.3860.10">
    <property type="entry name" value="Sodium:dicarboxylate symporter"/>
    <property type="match status" value="1"/>
</dbReference>
<dbReference type="PANTHER" id="PTHR11958">
    <property type="entry name" value="SODIUM/DICARBOXYLATE SYMPORTER-RELATED"/>
    <property type="match status" value="1"/>
</dbReference>
<protein>
    <submittedName>
        <fullName evidence="7">Dicarboxylate/amino acid:cation symporter</fullName>
    </submittedName>
</protein>
<dbReference type="PANTHER" id="PTHR11958:SF63">
    <property type="entry name" value="AMINO ACID TRANSPORTER"/>
    <property type="match status" value="1"/>
</dbReference>
<feature type="transmembrane region" description="Helical" evidence="6">
    <location>
        <begin position="356"/>
        <end position="378"/>
    </location>
</feature>
<keyword evidence="3 6" id="KW-0812">Transmembrane</keyword>
<evidence type="ECO:0000256" key="6">
    <source>
        <dbReference type="SAM" id="Phobius"/>
    </source>
</evidence>
<feature type="transmembrane region" description="Helical" evidence="6">
    <location>
        <begin position="188"/>
        <end position="208"/>
    </location>
</feature>
<dbReference type="Proteomes" id="UP001465331">
    <property type="component" value="Unassembled WGS sequence"/>
</dbReference>
<keyword evidence="4 6" id="KW-1133">Transmembrane helix</keyword>
<dbReference type="InterPro" id="IPR050746">
    <property type="entry name" value="DAACS"/>
</dbReference>
<evidence type="ECO:0000313" key="7">
    <source>
        <dbReference type="EMBL" id="MES0872415.1"/>
    </source>
</evidence>
<sequence length="418" mass="43661">MKLHWQIAIALLAAIIVGAAVGDAPWFIEATSFIGTLFLNGLKMLIVPLIVGAMINAILGLSADSGSISRIGGKAAVFFAGTTLVSVLTGLVLLNLIEPGVIDGEPAGDRLGLSADTDRVLASVENRGSGDLFAVLLRMVPPNLIEAAVKTEMLALIFFSLLYGYFASRLPEPMAATQRSFWGGLYEVMIRITGWVMRFAPIGVFALVGRTVAQTGWGALEPLLLFFACVLAGLLIQTFVWLPLLLRAFSIAPRRYLQAMAPVLLTAFSTSSSAATLPVSIDNVKRAGVPDGIAGFVLPLGATVNMNGTALYECAAAIFIAQAYGLELSLVAQFTIVLLALLTSIGVAGIPSASLVAIAVILSAVGLPLEGVGLILAVDRILDMCRTAVNVFGDTVCAAIIARLEGEPVLTRAEPPAG</sequence>
<dbReference type="EMBL" id="JBEPIJ010000001">
    <property type="protein sequence ID" value="MES0872415.1"/>
    <property type="molecule type" value="Genomic_DNA"/>
</dbReference>
<feature type="transmembrane region" description="Helical" evidence="6">
    <location>
        <begin position="328"/>
        <end position="350"/>
    </location>
</feature>
<dbReference type="Pfam" id="PF00375">
    <property type="entry name" value="SDF"/>
    <property type="match status" value="1"/>
</dbReference>
<comment type="subcellular location">
    <subcellularLocation>
        <location evidence="1">Membrane</location>
        <topology evidence="1">Multi-pass membrane protein</topology>
    </subcellularLocation>
</comment>
<dbReference type="SUPFAM" id="SSF118215">
    <property type="entry name" value="Proton glutamate symport protein"/>
    <property type="match status" value="1"/>
</dbReference>
<reference evidence="7 8" key="1">
    <citation type="submission" date="2024-06" db="EMBL/GenBank/DDBJ databases">
        <authorList>
            <person name="Li Z."/>
            <person name="Jiang Y."/>
        </authorList>
    </citation>
    <scope>NUCLEOTIDE SEQUENCE [LARGE SCALE GENOMIC DNA]</scope>
    <source>
        <strain evidence="7 8">HSW-8</strain>
    </source>
</reference>
<dbReference type="PRINTS" id="PR00173">
    <property type="entry name" value="EDTRNSPORT"/>
</dbReference>
<evidence type="ECO:0000256" key="3">
    <source>
        <dbReference type="ARBA" id="ARBA00022692"/>
    </source>
</evidence>
<evidence type="ECO:0000256" key="2">
    <source>
        <dbReference type="ARBA" id="ARBA00022448"/>
    </source>
</evidence>
<comment type="caution">
    <text evidence="7">The sequence shown here is derived from an EMBL/GenBank/DDBJ whole genome shotgun (WGS) entry which is preliminary data.</text>
</comment>
<keyword evidence="5 6" id="KW-0472">Membrane</keyword>
<keyword evidence="2" id="KW-0813">Transport</keyword>
<evidence type="ECO:0000256" key="5">
    <source>
        <dbReference type="ARBA" id="ARBA00023136"/>
    </source>
</evidence>
<dbReference type="InterPro" id="IPR001991">
    <property type="entry name" value="Na-dicarboxylate_symporter"/>
</dbReference>
<feature type="transmembrane region" description="Helical" evidence="6">
    <location>
        <begin position="75"/>
        <end position="97"/>
    </location>
</feature>
<feature type="transmembrane region" description="Helical" evidence="6">
    <location>
        <begin position="46"/>
        <end position="63"/>
    </location>
</feature>
<name>A0ABV2A583_9GAMM</name>
<evidence type="ECO:0000256" key="1">
    <source>
        <dbReference type="ARBA" id="ARBA00004141"/>
    </source>
</evidence>
<organism evidence="7 8">
    <name type="scientific">Sinimarinibacterium thermocellulolyticum</name>
    <dbReference type="NCBI Taxonomy" id="3170016"/>
    <lineage>
        <taxon>Bacteria</taxon>
        <taxon>Pseudomonadati</taxon>
        <taxon>Pseudomonadota</taxon>
        <taxon>Gammaproteobacteria</taxon>
        <taxon>Nevskiales</taxon>
        <taxon>Nevskiaceae</taxon>
        <taxon>Sinimarinibacterium</taxon>
    </lineage>
</organism>
<feature type="transmembrane region" description="Helical" evidence="6">
    <location>
        <begin position="223"/>
        <end position="244"/>
    </location>
</feature>
<proteinExistence type="predicted"/>
<gene>
    <name evidence="7" type="ORF">ABSH63_00075</name>
</gene>
<dbReference type="RefSeq" id="WP_352886275.1">
    <property type="nucleotide sequence ID" value="NZ_JBEPIJ010000001.1"/>
</dbReference>